<sequence>MAHRLSRGDKEKWICKEPRPVRRPPVRIPVSNNEALIEEHKLTLIGRVTNPAIQKTRALVDFFLQHWHVQGRITGKALGPHLFQFKFEKEQDLQHILLKAPFHFMRWMLILQRWEPIVSDNFSALIPFWITIHGIPLHYWTDVALKAVGKELGPVKGVDVDKRRVRVMINGLKPLETKLDISLSGEIKQVELEFENLEKHCFHCLSLTHEVDDCPLFKAKGSSRDREERMGISQNRTLERLEADRRRKDLIRGDRNFSQGQRHNSITANHWKKEENRDGSWRSDTNSGYDYGFRRETQINEESYPHTSRNVAARPSARERLSLSRDSEAISRRGNQPKSFASGPRNEWRPVSEGLKSTTPARSGYSQVSHTPSPRPQREGISNQAGSTETKQKTGDESIPSQERRPALERLSLPIERSKILGGNFHHWSTKNRSMAAYGRL</sequence>
<organism evidence="3 4">
    <name type="scientific">Brassica carinata</name>
    <name type="common">Ethiopian mustard</name>
    <name type="synonym">Abyssinian cabbage</name>
    <dbReference type="NCBI Taxonomy" id="52824"/>
    <lineage>
        <taxon>Eukaryota</taxon>
        <taxon>Viridiplantae</taxon>
        <taxon>Streptophyta</taxon>
        <taxon>Embryophyta</taxon>
        <taxon>Tracheophyta</taxon>
        <taxon>Spermatophyta</taxon>
        <taxon>Magnoliopsida</taxon>
        <taxon>eudicotyledons</taxon>
        <taxon>Gunneridae</taxon>
        <taxon>Pentapetalae</taxon>
        <taxon>rosids</taxon>
        <taxon>malvids</taxon>
        <taxon>Brassicales</taxon>
        <taxon>Brassicaceae</taxon>
        <taxon>Brassiceae</taxon>
        <taxon>Brassica</taxon>
    </lineage>
</organism>
<gene>
    <name evidence="3" type="ORF">Bca52824_054574</name>
</gene>
<feature type="region of interest" description="Disordered" evidence="1">
    <location>
        <begin position="250"/>
        <end position="407"/>
    </location>
</feature>
<evidence type="ECO:0000259" key="2">
    <source>
        <dbReference type="Pfam" id="PF14111"/>
    </source>
</evidence>
<protein>
    <recommendedName>
        <fullName evidence="2">DUF4283 domain-containing protein</fullName>
    </recommendedName>
</protein>
<dbReference type="PANTHER" id="PTHR31286:SF163">
    <property type="entry name" value="ZINC KNUCKLE CX2CX4HX4C DOMAIN-CONTAINING PROTEIN"/>
    <property type="match status" value="1"/>
</dbReference>
<feature type="compositionally biased region" description="Basic and acidic residues" evidence="1">
    <location>
        <begin position="390"/>
        <end position="407"/>
    </location>
</feature>
<name>A0A8X7R6D1_BRACI</name>
<dbReference type="OrthoDB" id="1025960at2759"/>
<keyword evidence="4" id="KW-1185">Reference proteome</keyword>
<evidence type="ECO:0000256" key="1">
    <source>
        <dbReference type="SAM" id="MobiDB-lite"/>
    </source>
</evidence>
<comment type="caution">
    <text evidence="3">The sequence shown here is derived from an EMBL/GenBank/DDBJ whole genome shotgun (WGS) entry which is preliminary data.</text>
</comment>
<dbReference type="AlphaFoldDB" id="A0A8X7R6D1"/>
<accession>A0A8X7R6D1</accession>
<feature type="compositionally biased region" description="Basic and acidic residues" evidence="1">
    <location>
        <begin position="316"/>
        <end position="331"/>
    </location>
</feature>
<evidence type="ECO:0000313" key="4">
    <source>
        <dbReference type="Proteomes" id="UP000886595"/>
    </source>
</evidence>
<dbReference type="InterPro" id="IPR040256">
    <property type="entry name" value="At4g02000-like"/>
</dbReference>
<dbReference type="InterPro" id="IPR025558">
    <property type="entry name" value="DUF4283"/>
</dbReference>
<dbReference type="Proteomes" id="UP000886595">
    <property type="component" value="Unassembled WGS sequence"/>
</dbReference>
<proteinExistence type="predicted"/>
<dbReference type="EMBL" id="JAAMPC010000011">
    <property type="protein sequence ID" value="KAG2283354.1"/>
    <property type="molecule type" value="Genomic_DNA"/>
</dbReference>
<feature type="compositionally biased region" description="Polar residues" evidence="1">
    <location>
        <begin position="355"/>
        <end position="372"/>
    </location>
</feature>
<feature type="compositionally biased region" description="Basic and acidic residues" evidence="1">
    <location>
        <begin position="271"/>
        <end position="281"/>
    </location>
</feature>
<reference evidence="3 4" key="1">
    <citation type="submission" date="2020-02" db="EMBL/GenBank/DDBJ databases">
        <authorList>
            <person name="Ma Q."/>
            <person name="Huang Y."/>
            <person name="Song X."/>
            <person name="Pei D."/>
        </authorList>
    </citation>
    <scope>NUCLEOTIDE SEQUENCE [LARGE SCALE GENOMIC DNA]</scope>
    <source>
        <strain evidence="3">Sxm20200214</strain>
        <tissue evidence="3">Leaf</tissue>
    </source>
</reference>
<evidence type="ECO:0000313" key="3">
    <source>
        <dbReference type="EMBL" id="KAG2283354.1"/>
    </source>
</evidence>
<feature type="compositionally biased region" description="Polar residues" evidence="1">
    <location>
        <begin position="380"/>
        <end position="389"/>
    </location>
</feature>
<dbReference type="PANTHER" id="PTHR31286">
    <property type="entry name" value="GLYCINE-RICH CELL WALL STRUCTURAL PROTEIN 1.8-LIKE"/>
    <property type="match status" value="1"/>
</dbReference>
<feature type="domain" description="DUF4283" evidence="2">
    <location>
        <begin position="37"/>
        <end position="116"/>
    </location>
</feature>
<dbReference type="Pfam" id="PF14111">
    <property type="entry name" value="DUF4283"/>
    <property type="match status" value="1"/>
</dbReference>
<feature type="compositionally biased region" description="Polar residues" evidence="1">
    <location>
        <begin position="256"/>
        <end position="268"/>
    </location>
</feature>